<feature type="transmembrane region" description="Helical" evidence="1">
    <location>
        <begin position="16"/>
        <end position="37"/>
    </location>
</feature>
<dbReference type="AlphaFoldDB" id="A0A1G6ZD80"/>
<evidence type="ECO:0000313" key="2">
    <source>
        <dbReference type="EMBL" id="SDE00608.1"/>
    </source>
</evidence>
<protein>
    <submittedName>
        <fullName evidence="2">Uncharacterized protein</fullName>
    </submittedName>
</protein>
<accession>A0A1G6ZD80</accession>
<dbReference type="STRING" id="390242.SAMN04488024_11065"/>
<gene>
    <name evidence="2" type="ORF">SAMN04488024_11065</name>
</gene>
<keyword evidence="1" id="KW-1133">Transmembrane helix</keyword>
<name>A0A1G6ZD80_9SPHI</name>
<evidence type="ECO:0000313" key="3">
    <source>
        <dbReference type="Proteomes" id="UP000199455"/>
    </source>
</evidence>
<proteinExistence type="predicted"/>
<sequence>MQDGDFIRKEFSHIAVFYLIRVPSFCFSPIFLTAITIPPLAIKFFTLNFEAV</sequence>
<organism evidence="2 3">
    <name type="scientific">Pedobacter soli</name>
    <dbReference type="NCBI Taxonomy" id="390242"/>
    <lineage>
        <taxon>Bacteria</taxon>
        <taxon>Pseudomonadati</taxon>
        <taxon>Bacteroidota</taxon>
        <taxon>Sphingobacteriia</taxon>
        <taxon>Sphingobacteriales</taxon>
        <taxon>Sphingobacteriaceae</taxon>
        <taxon>Pedobacter</taxon>
    </lineage>
</organism>
<reference evidence="3" key="1">
    <citation type="submission" date="2016-10" db="EMBL/GenBank/DDBJ databases">
        <authorList>
            <person name="Varghese N."/>
            <person name="Submissions S."/>
        </authorList>
    </citation>
    <scope>NUCLEOTIDE SEQUENCE [LARGE SCALE GENOMIC DNA]</scope>
    <source>
        <strain evidence="3">DSM 18609</strain>
    </source>
</reference>
<keyword evidence="1" id="KW-0812">Transmembrane</keyword>
<evidence type="ECO:0000256" key="1">
    <source>
        <dbReference type="SAM" id="Phobius"/>
    </source>
</evidence>
<dbReference type="Proteomes" id="UP000199455">
    <property type="component" value="Unassembled WGS sequence"/>
</dbReference>
<dbReference type="EMBL" id="FMZH01000010">
    <property type="protein sequence ID" value="SDE00608.1"/>
    <property type="molecule type" value="Genomic_DNA"/>
</dbReference>
<keyword evidence="3" id="KW-1185">Reference proteome</keyword>
<keyword evidence="1" id="KW-0472">Membrane</keyword>